<dbReference type="AlphaFoldDB" id="A0A4Y2F0C9"/>
<reference evidence="1 2" key="1">
    <citation type="journal article" date="2019" name="Sci. Rep.">
        <title>Orb-weaving spider Araneus ventricosus genome elucidates the spidroin gene catalogue.</title>
        <authorList>
            <person name="Kono N."/>
            <person name="Nakamura H."/>
            <person name="Ohtoshi R."/>
            <person name="Moran D.A.P."/>
            <person name="Shinohara A."/>
            <person name="Yoshida Y."/>
            <person name="Fujiwara M."/>
            <person name="Mori M."/>
            <person name="Tomita M."/>
            <person name="Arakawa K."/>
        </authorList>
    </citation>
    <scope>NUCLEOTIDE SEQUENCE [LARGE SCALE GENOMIC DNA]</scope>
</reference>
<dbReference type="OrthoDB" id="5410741at2759"/>
<evidence type="ECO:0008006" key="3">
    <source>
        <dbReference type="Google" id="ProtNLM"/>
    </source>
</evidence>
<keyword evidence="2" id="KW-1185">Reference proteome</keyword>
<dbReference type="InterPro" id="IPR036397">
    <property type="entry name" value="RNaseH_sf"/>
</dbReference>
<sequence>MNTTLLQHHIQRATGARVSTQNVRNRFRHVGFYARRPTVCVSLAGHRLPAEGGHKSISDGDELSEATCSSRTSPALVYDLTIGRLSSGENVALGVLLHLCTKVSDLNFFPVWAGVSINGHTDLYILRRALTVQRYRDEILRPIVVPYAAAIGDKSILMEDNARPHRARLVDIFLFDEGILRMDWPVWPVGEILGRRVTGRLSPPESSLLQEWERIPQSLIDNLIDSTPRR</sequence>
<dbReference type="GO" id="GO:0003676">
    <property type="term" value="F:nucleic acid binding"/>
    <property type="evidence" value="ECO:0007669"/>
    <property type="project" value="InterPro"/>
</dbReference>
<name>A0A4Y2F0C9_ARAVE</name>
<organism evidence="1 2">
    <name type="scientific">Araneus ventricosus</name>
    <name type="common">Orbweaver spider</name>
    <name type="synonym">Epeira ventricosa</name>
    <dbReference type="NCBI Taxonomy" id="182803"/>
    <lineage>
        <taxon>Eukaryota</taxon>
        <taxon>Metazoa</taxon>
        <taxon>Ecdysozoa</taxon>
        <taxon>Arthropoda</taxon>
        <taxon>Chelicerata</taxon>
        <taxon>Arachnida</taxon>
        <taxon>Araneae</taxon>
        <taxon>Araneomorphae</taxon>
        <taxon>Entelegynae</taxon>
        <taxon>Araneoidea</taxon>
        <taxon>Araneidae</taxon>
        <taxon>Araneus</taxon>
    </lineage>
</organism>
<gene>
    <name evidence="1" type="ORF">AVEN_166431_1</name>
</gene>
<protein>
    <recommendedName>
        <fullName evidence="3">Tc1-like transposase DDE domain-containing protein</fullName>
    </recommendedName>
</protein>
<dbReference type="Proteomes" id="UP000499080">
    <property type="component" value="Unassembled WGS sequence"/>
</dbReference>
<evidence type="ECO:0000313" key="1">
    <source>
        <dbReference type="EMBL" id="GBM33998.1"/>
    </source>
</evidence>
<dbReference type="Gene3D" id="3.30.420.10">
    <property type="entry name" value="Ribonuclease H-like superfamily/Ribonuclease H"/>
    <property type="match status" value="1"/>
</dbReference>
<evidence type="ECO:0000313" key="2">
    <source>
        <dbReference type="Proteomes" id="UP000499080"/>
    </source>
</evidence>
<accession>A0A4Y2F0C9</accession>
<dbReference type="EMBL" id="BGPR01000748">
    <property type="protein sequence ID" value="GBM33998.1"/>
    <property type="molecule type" value="Genomic_DNA"/>
</dbReference>
<comment type="caution">
    <text evidence="1">The sequence shown here is derived from an EMBL/GenBank/DDBJ whole genome shotgun (WGS) entry which is preliminary data.</text>
</comment>
<proteinExistence type="predicted"/>